<feature type="region of interest" description="Disordered" evidence="1">
    <location>
        <begin position="1"/>
        <end position="21"/>
    </location>
</feature>
<proteinExistence type="predicted"/>
<evidence type="ECO:0000313" key="4">
    <source>
        <dbReference type="Proteomes" id="UP000313359"/>
    </source>
</evidence>
<accession>A0A5C2S770</accession>
<evidence type="ECO:0000313" key="3">
    <source>
        <dbReference type="EMBL" id="RPD59158.1"/>
    </source>
</evidence>
<dbReference type="InterPro" id="IPR001810">
    <property type="entry name" value="F-box_dom"/>
</dbReference>
<dbReference type="PROSITE" id="PS50181">
    <property type="entry name" value="FBOX"/>
    <property type="match status" value="1"/>
</dbReference>
<feature type="region of interest" description="Disordered" evidence="1">
    <location>
        <begin position="414"/>
        <end position="446"/>
    </location>
</feature>
<feature type="domain" description="F-box" evidence="2">
    <location>
        <begin position="29"/>
        <end position="78"/>
    </location>
</feature>
<dbReference type="Proteomes" id="UP000313359">
    <property type="component" value="Unassembled WGS sequence"/>
</dbReference>
<organism evidence="3 4">
    <name type="scientific">Lentinus tigrinus ALCF2SS1-6</name>
    <dbReference type="NCBI Taxonomy" id="1328759"/>
    <lineage>
        <taxon>Eukaryota</taxon>
        <taxon>Fungi</taxon>
        <taxon>Dikarya</taxon>
        <taxon>Basidiomycota</taxon>
        <taxon>Agaricomycotina</taxon>
        <taxon>Agaricomycetes</taxon>
        <taxon>Polyporales</taxon>
        <taxon>Polyporaceae</taxon>
        <taxon>Lentinus</taxon>
    </lineage>
</organism>
<dbReference type="InterPro" id="IPR036047">
    <property type="entry name" value="F-box-like_dom_sf"/>
</dbReference>
<dbReference type="EMBL" id="ML122271">
    <property type="protein sequence ID" value="RPD59158.1"/>
    <property type="molecule type" value="Genomic_DNA"/>
</dbReference>
<sequence>MGRVRKKRRQELPPSTKGKKRVGRNVGKLMKMLDVPMDVFFEIASYLEPVDILQLARASRDLRSTLMSRSSRHVWVAARGNVDPPLPDCPDFLSEPEYAYLVFERFCEECGAGRAMNVDYALRVRLCRTCWKENVKRGHQLAKEMDLKKDKEALRVIYNLLPKATCEWFESEDPRLEELNQISRDLFYEPEFIDTVEAYLDVRDRGDDDELEKFIQECVDFTLDRLNFHRDVIEWYREARAEKKAAGVDAKGEREDAIERKLSELGWKRADWPYISRRFYNMVHQPRPLTDRIWNTIRPKLVALLEEEKRDREIEKFNLKWRIRRQQLSGHYRTFLRKTRDPVQQQMLPGFQDALELPCMQALLTSKDPDQEVTLGDFSAIEPAIQAEAEVYRDEVYSNLVSIWQEHLDECEQQRTAVSSQEEAEPPRASQKMQKRKKKADPIGGSIPALDPAARLALLDEPTTFFTCTLGMWWRYDCSKPMSYIGIMEHWRTQHGDTRCSRGALGSDGGCYTTHLPYLLGTLGLEAKTTTHAELHQLITSGRPSGHISQARWSAPYERTSVKETAKAHRITFEPFDEGASS</sequence>
<dbReference type="AlphaFoldDB" id="A0A5C2S770"/>
<evidence type="ECO:0000256" key="1">
    <source>
        <dbReference type="SAM" id="MobiDB-lite"/>
    </source>
</evidence>
<reference evidence="3" key="1">
    <citation type="journal article" date="2018" name="Genome Biol. Evol.">
        <title>Genomics and development of Lentinus tigrinus, a white-rot wood-decaying mushroom with dimorphic fruiting bodies.</title>
        <authorList>
            <person name="Wu B."/>
            <person name="Xu Z."/>
            <person name="Knudson A."/>
            <person name="Carlson A."/>
            <person name="Chen N."/>
            <person name="Kovaka S."/>
            <person name="LaButti K."/>
            <person name="Lipzen A."/>
            <person name="Pennachio C."/>
            <person name="Riley R."/>
            <person name="Schakwitz W."/>
            <person name="Umezawa K."/>
            <person name="Ohm R.A."/>
            <person name="Grigoriev I.V."/>
            <person name="Nagy L.G."/>
            <person name="Gibbons J."/>
            <person name="Hibbett D."/>
        </authorList>
    </citation>
    <scope>NUCLEOTIDE SEQUENCE [LARGE SCALE GENOMIC DNA]</scope>
    <source>
        <strain evidence="3">ALCF2SS1-6</strain>
    </source>
</reference>
<dbReference type="OrthoDB" id="2751682at2759"/>
<dbReference type="SUPFAM" id="SSF81383">
    <property type="entry name" value="F-box domain"/>
    <property type="match status" value="1"/>
</dbReference>
<gene>
    <name evidence="3" type="ORF">L227DRAFT_654178</name>
</gene>
<keyword evidence="4" id="KW-1185">Reference proteome</keyword>
<name>A0A5C2S770_9APHY</name>
<protein>
    <recommendedName>
        <fullName evidence="2">F-box domain-containing protein</fullName>
    </recommendedName>
</protein>
<dbReference type="STRING" id="1328759.A0A5C2S770"/>
<evidence type="ECO:0000259" key="2">
    <source>
        <dbReference type="PROSITE" id="PS50181"/>
    </source>
</evidence>